<dbReference type="PROSITE" id="PS51375">
    <property type="entry name" value="PPR"/>
    <property type="match status" value="7"/>
</dbReference>
<protein>
    <recommendedName>
        <fullName evidence="3">DYW domain-containing protein</fullName>
    </recommendedName>
</protein>
<dbReference type="NCBIfam" id="TIGR00756">
    <property type="entry name" value="PPR"/>
    <property type="match status" value="7"/>
</dbReference>
<dbReference type="InterPro" id="IPR011990">
    <property type="entry name" value="TPR-like_helical_dom_sf"/>
</dbReference>
<dbReference type="PANTHER" id="PTHR47926">
    <property type="entry name" value="PENTATRICOPEPTIDE REPEAT-CONTAINING PROTEIN"/>
    <property type="match status" value="1"/>
</dbReference>
<evidence type="ECO:0000313" key="4">
    <source>
        <dbReference type="EMBL" id="VVW77698.1"/>
    </source>
</evidence>
<feature type="repeat" description="PPR" evidence="2">
    <location>
        <begin position="228"/>
        <end position="263"/>
    </location>
</feature>
<dbReference type="InterPro" id="IPR002885">
    <property type="entry name" value="PPR_rpt"/>
</dbReference>
<feature type="repeat" description="PPR" evidence="2">
    <location>
        <begin position="330"/>
        <end position="364"/>
    </location>
</feature>
<dbReference type="Pfam" id="PF12854">
    <property type="entry name" value="PPR_1"/>
    <property type="match status" value="1"/>
</dbReference>
<dbReference type="InterPro" id="IPR046848">
    <property type="entry name" value="E_motif"/>
</dbReference>
<dbReference type="FunFam" id="1.25.40.10:FF:000454">
    <property type="entry name" value="Pentatricopeptide repeat-containing protein At3g47530"/>
    <property type="match status" value="1"/>
</dbReference>
<feature type="repeat" description="PPR" evidence="2">
    <location>
        <begin position="197"/>
        <end position="227"/>
    </location>
</feature>
<dbReference type="GO" id="GO:0009451">
    <property type="term" value="P:RNA modification"/>
    <property type="evidence" value="ECO:0007669"/>
    <property type="project" value="InterPro"/>
</dbReference>
<dbReference type="GO" id="GO:0008270">
    <property type="term" value="F:zinc ion binding"/>
    <property type="evidence" value="ECO:0007669"/>
    <property type="project" value="InterPro"/>
</dbReference>
<dbReference type="Pfam" id="PF14432">
    <property type="entry name" value="DYW_deaminase"/>
    <property type="match status" value="1"/>
</dbReference>
<dbReference type="EMBL" id="LR721787">
    <property type="protein sequence ID" value="VVW77698.1"/>
    <property type="molecule type" value="Genomic_DNA"/>
</dbReference>
<dbReference type="InterPro" id="IPR046849">
    <property type="entry name" value="E2_motif"/>
</dbReference>
<organism evidence="4">
    <name type="scientific">Nymphaea colorata</name>
    <name type="common">pocket water lily</name>
    <dbReference type="NCBI Taxonomy" id="210225"/>
    <lineage>
        <taxon>Eukaryota</taxon>
        <taxon>Viridiplantae</taxon>
        <taxon>Streptophyta</taxon>
        <taxon>Embryophyta</taxon>
        <taxon>Tracheophyta</taxon>
        <taxon>Spermatophyta</taxon>
        <taxon>Magnoliopsida</taxon>
        <taxon>Nymphaeales</taxon>
        <taxon>Nymphaeaceae</taxon>
        <taxon>Nymphaea</taxon>
    </lineage>
</organism>
<feature type="domain" description="DYW" evidence="3">
    <location>
        <begin position="545"/>
        <end position="637"/>
    </location>
</feature>
<accession>A0A5K1GN06</accession>
<evidence type="ECO:0000256" key="1">
    <source>
        <dbReference type="ARBA" id="ARBA00022737"/>
    </source>
</evidence>
<dbReference type="FunFam" id="1.25.40.10:FF:000442">
    <property type="entry name" value="Pentatricopeptide repeat-containing protein At3g49710"/>
    <property type="match status" value="1"/>
</dbReference>
<evidence type="ECO:0000259" key="3">
    <source>
        <dbReference type="Pfam" id="PF14432"/>
    </source>
</evidence>
<dbReference type="Gramene" id="NC9G0168770.1">
    <property type="protein sequence ID" value="NC9G0168770.1:cds"/>
    <property type="gene ID" value="NC9G0168770"/>
</dbReference>
<dbReference type="Pfam" id="PF13041">
    <property type="entry name" value="PPR_2"/>
    <property type="match status" value="3"/>
</dbReference>
<dbReference type="FunFam" id="1.25.40.10:FF:000031">
    <property type="entry name" value="Pentatricopeptide repeat-containing protein mitochondrial"/>
    <property type="match status" value="1"/>
</dbReference>
<feature type="repeat" description="PPR" evidence="2">
    <location>
        <begin position="467"/>
        <end position="501"/>
    </location>
</feature>
<proteinExistence type="predicted"/>
<dbReference type="OMA" id="AMVEKMN"/>
<dbReference type="InterPro" id="IPR046960">
    <property type="entry name" value="PPR_At4g14850-like_plant"/>
</dbReference>
<keyword evidence="1" id="KW-0677">Repeat</keyword>
<dbReference type="AlphaFoldDB" id="A0A5K1GN06"/>
<feature type="repeat" description="PPR" evidence="2">
    <location>
        <begin position="96"/>
        <end position="130"/>
    </location>
</feature>
<dbReference type="InterPro" id="IPR032867">
    <property type="entry name" value="DYW_dom"/>
</dbReference>
<dbReference type="GO" id="GO:0003723">
    <property type="term" value="F:RNA binding"/>
    <property type="evidence" value="ECO:0007669"/>
    <property type="project" value="InterPro"/>
</dbReference>
<reference evidence="4" key="1">
    <citation type="submission" date="2019-09" db="EMBL/GenBank/DDBJ databases">
        <authorList>
            <person name="Zhang L."/>
        </authorList>
    </citation>
    <scope>NUCLEOTIDE SEQUENCE</scope>
</reference>
<dbReference type="Gene3D" id="1.25.40.10">
    <property type="entry name" value="Tetratricopeptide repeat domain"/>
    <property type="match status" value="4"/>
</dbReference>
<dbReference type="Pfam" id="PF01535">
    <property type="entry name" value="PPR"/>
    <property type="match status" value="2"/>
</dbReference>
<dbReference type="Pfam" id="PF20430">
    <property type="entry name" value="Eplus_motif"/>
    <property type="match status" value="1"/>
</dbReference>
<evidence type="ECO:0000256" key="2">
    <source>
        <dbReference type="PROSITE-ProRule" id="PRU00708"/>
    </source>
</evidence>
<dbReference type="OrthoDB" id="185373at2759"/>
<name>A0A5K1GN06_9MAGN</name>
<dbReference type="PANTHER" id="PTHR47926:SF456">
    <property type="entry name" value="PENTATRICOPEPTIDE REPEAT-CONTAINING PROTEIN ELI1, CHLOROPLASTIC"/>
    <property type="match status" value="1"/>
</dbReference>
<feature type="repeat" description="PPR" evidence="2">
    <location>
        <begin position="299"/>
        <end position="329"/>
    </location>
</feature>
<dbReference type="SUPFAM" id="SSF48452">
    <property type="entry name" value="TPR-like"/>
    <property type="match status" value="1"/>
</dbReference>
<dbReference type="Pfam" id="PF20431">
    <property type="entry name" value="E_motif"/>
    <property type="match status" value="1"/>
</dbReference>
<feature type="repeat" description="PPR" evidence="2">
    <location>
        <begin position="166"/>
        <end position="196"/>
    </location>
</feature>
<sequence>MEVVAMASTALSPLPHHTATTIQDQRPSSRVSLPHPPAVLLERCKTLDHVLQVHAAVVKQGLVQDDLLMFKLLRSYSNSGSTRLAHLVFDRIAEPNVFFWTGLIRSYSVNGHHPQAISLYYQMQGRGVQPNAVTLSTVLKSCSVDFALRDGECIHGHALKLQLVSDVFVKSVLIDMYARCGRVQSARQLFDEITERNVVAWTAMITCYAKLGDVDVARMLFDKMPERDVVCWNAMIDGYTQHGKCSEALALFQSMLREFNMKPNEVTMLSVISACAQLGSIESGRWVHSYVRNIGLHTRVRVNTALIDMYCKCGDWDDACYVFDNMQERDIVSWNAMIAGYAMHGKSKEALQLFSELTELEFQPTDITFIGLLNACSHAGLVNDGRKFFESMRDKFGIEPKIEHYGCMVDLLGRAGLLDEAYELVKSMRIAPDPVLWGSLLGACRLHGNIKLGEQIASFLMENGLANSGTYVLLSNMFAAAGNWKEAARVRTLMKDSGVHKEPGCSSIEVNNKTHEFLAGDMNHPRCKEIHIMLDKLNELLKLEGYVPQTEIVLHDIEDKHKEQSLAIHSERLAIAFGLISTEPGTTIKIVKNLRVCVDCHTVTKMISKITGRKIVVRDRSRFHHFIDGTCSCGDYW</sequence>
<gene>
    <name evidence="4" type="ORF">NYM_LOCUS27164</name>
</gene>